<keyword evidence="2" id="KW-1185">Reference proteome</keyword>
<dbReference type="AlphaFoldDB" id="A0AAD9NFV3"/>
<gene>
    <name evidence="1" type="ORF">LSH36_35g00021</name>
</gene>
<proteinExistence type="predicted"/>
<reference evidence="1" key="1">
    <citation type="journal article" date="2023" name="Mol. Biol. Evol.">
        <title>Third-Generation Sequencing Reveals the Adaptive Role of the Epigenome in Three Deep-Sea Polychaetes.</title>
        <authorList>
            <person name="Perez M."/>
            <person name="Aroh O."/>
            <person name="Sun Y."/>
            <person name="Lan Y."/>
            <person name="Juniper S.K."/>
            <person name="Young C.R."/>
            <person name="Angers B."/>
            <person name="Qian P.Y."/>
        </authorList>
    </citation>
    <scope>NUCLEOTIDE SEQUENCE</scope>
    <source>
        <strain evidence="1">P08H-3</strain>
    </source>
</reference>
<evidence type="ECO:0000313" key="1">
    <source>
        <dbReference type="EMBL" id="KAK2166766.1"/>
    </source>
</evidence>
<organism evidence="1 2">
    <name type="scientific">Paralvinella palmiformis</name>
    <dbReference type="NCBI Taxonomy" id="53620"/>
    <lineage>
        <taxon>Eukaryota</taxon>
        <taxon>Metazoa</taxon>
        <taxon>Spiralia</taxon>
        <taxon>Lophotrochozoa</taxon>
        <taxon>Annelida</taxon>
        <taxon>Polychaeta</taxon>
        <taxon>Sedentaria</taxon>
        <taxon>Canalipalpata</taxon>
        <taxon>Terebellida</taxon>
        <taxon>Terebelliformia</taxon>
        <taxon>Alvinellidae</taxon>
        <taxon>Paralvinella</taxon>
    </lineage>
</organism>
<name>A0AAD9NFV3_9ANNE</name>
<dbReference type="Proteomes" id="UP001208570">
    <property type="component" value="Unassembled WGS sequence"/>
</dbReference>
<dbReference type="Gene3D" id="3.30.70.1820">
    <property type="entry name" value="L1 transposable element, RRM domain"/>
    <property type="match status" value="1"/>
</dbReference>
<protein>
    <submittedName>
        <fullName evidence="1">Uncharacterized protein</fullName>
    </submittedName>
</protein>
<accession>A0AAD9NFV3</accession>
<evidence type="ECO:0000313" key="2">
    <source>
        <dbReference type="Proteomes" id="UP001208570"/>
    </source>
</evidence>
<sequence>MMITMECHNMRENLIFTGIEEKDQENEDDTRQALQNLFREMELDTTNISIISGHRMPSFGKKKTHQRCNCSF</sequence>
<comment type="caution">
    <text evidence="1">The sequence shown here is derived from an EMBL/GenBank/DDBJ whole genome shotgun (WGS) entry which is preliminary data.</text>
</comment>
<dbReference type="EMBL" id="JAODUP010000035">
    <property type="protein sequence ID" value="KAK2166766.1"/>
    <property type="molecule type" value="Genomic_DNA"/>
</dbReference>